<proteinExistence type="predicted"/>
<dbReference type="GO" id="GO:0003735">
    <property type="term" value="F:structural constituent of ribosome"/>
    <property type="evidence" value="ECO:0007669"/>
    <property type="project" value="TreeGrafter"/>
</dbReference>
<dbReference type="InterPro" id="IPR016340">
    <property type="entry name" value="Ribosomal_mL60"/>
</dbReference>
<dbReference type="EMBL" id="JADGJW010000782">
    <property type="protein sequence ID" value="KAJ3212368.1"/>
    <property type="molecule type" value="Genomic_DNA"/>
</dbReference>
<dbReference type="AlphaFoldDB" id="A0AAD5U0W5"/>
<evidence type="ECO:0000313" key="2">
    <source>
        <dbReference type="Proteomes" id="UP001211065"/>
    </source>
</evidence>
<name>A0AAD5U0W5_9FUNG</name>
<dbReference type="PANTHER" id="PTHR28271:SF1">
    <property type="entry name" value="LARGE RIBOSOMAL SUBUNIT PROTEIN ML60"/>
    <property type="match status" value="1"/>
</dbReference>
<comment type="caution">
    <text evidence="1">The sequence shown here is derived from an EMBL/GenBank/DDBJ whole genome shotgun (WGS) entry which is preliminary data.</text>
</comment>
<dbReference type="Proteomes" id="UP001211065">
    <property type="component" value="Unassembled WGS sequence"/>
</dbReference>
<keyword evidence="2" id="KW-1185">Reference proteome</keyword>
<organism evidence="1 2">
    <name type="scientific">Clydaea vesicula</name>
    <dbReference type="NCBI Taxonomy" id="447962"/>
    <lineage>
        <taxon>Eukaryota</taxon>
        <taxon>Fungi</taxon>
        <taxon>Fungi incertae sedis</taxon>
        <taxon>Chytridiomycota</taxon>
        <taxon>Chytridiomycota incertae sedis</taxon>
        <taxon>Chytridiomycetes</taxon>
        <taxon>Lobulomycetales</taxon>
        <taxon>Lobulomycetaceae</taxon>
        <taxon>Clydaea</taxon>
    </lineage>
</organism>
<accession>A0AAD5U0W5</accession>
<reference evidence="1" key="1">
    <citation type="submission" date="2020-05" db="EMBL/GenBank/DDBJ databases">
        <title>Phylogenomic resolution of chytrid fungi.</title>
        <authorList>
            <person name="Stajich J.E."/>
            <person name="Amses K."/>
            <person name="Simmons R."/>
            <person name="Seto K."/>
            <person name="Myers J."/>
            <person name="Bonds A."/>
            <person name="Quandt C.A."/>
            <person name="Barry K."/>
            <person name="Liu P."/>
            <person name="Grigoriev I."/>
            <person name="Longcore J.E."/>
            <person name="James T.Y."/>
        </authorList>
    </citation>
    <scope>NUCLEOTIDE SEQUENCE</scope>
    <source>
        <strain evidence="1">JEL0476</strain>
    </source>
</reference>
<evidence type="ECO:0000313" key="1">
    <source>
        <dbReference type="EMBL" id="KAJ3212368.1"/>
    </source>
</evidence>
<dbReference type="GO" id="GO:0005762">
    <property type="term" value="C:mitochondrial large ribosomal subunit"/>
    <property type="evidence" value="ECO:0007669"/>
    <property type="project" value="TreeGrafter"/>
</dbReference>
<gene>
    <name evidence="1" type="ORF">HK099_007754</name>
</gene>
<dbReference type="Pfam" id="PF09784">
    <property type="entry name" value="L31"/>
    <property type="match status" value="1"/>
</dbReference>
<dbReference type="PANTHER" id="PTHR28271">
    <property type="entry name" value="54S RIBOSOMAL PROTEIN L31, MITOCHONDRIAL"/>
    <property type="match status" value="1"/>
</dbReference>
<protein>
    <submittedName>
        <fullName evidence="1">Uncharacterized protein</fullName>
    </submittedName>
</protein>
<sequence>MPVGAFKSTFQALGGLVWKRRFKLTSTQKTRQRKRLKAVDNRVAKRAPLEHEMTPREKYWVEAKRFKHGMKPVSWVPKWTRVPHPRKWSPTFIHAPVRMGRSPNKIISPKKIQQEDIEKKI</sequence>